<sequence>MSPTIEVSEEFLEEVDRHLSEDESRETFLRELVHHYESEGTSLWEGYGGPP</sequence>
<dbReference type="RefSeq" id="WP_247375557.1">
    <property type="nucleotide sequence ID" value="NZ_JALLGV010000001.1"/>
</dbReference>
<gene>
    <name evidence="1" type="ORF">ACFR9U_08345</name>
</gene>
<keyword evidence="2" id="KW-1185">Reference proteome</keyword>
<dbReference type="Pfam" id="PF24434">
    <property type="entry name" value="DUF7557"/>
    <property type="match status" value="1"/>
</dbReference>
<evidence type="ECO:0000313" key="2">
    <source>
        <dbReference type="Proteomes" id="UP001597119"/>
    </source>
</evidence>
<name>A0ABD6C9I1_9EURY</name>
<dbReference type="Proteomes" id="UP001597119">
    <property type="component" value="Unassembled WGS sequence"/>
</dbReference>
<evidence type="ECO:0008006" key="3">
    <source>
        <dbReference type="Google" id="ProtNLM"/>
    </source>
</evidence>
<dbReference type="EMBL" id="JBHUDJ010000003">
    <property type="protein sequence ID" value="MFD1586991.1"/>
    <property type="molecule type" value="Genomic_DNA"/>
</dbReference>
<protein>
    <recommendedName>
        <fullName evidence="3">CopG family transcriptional regulator</fullName>
    </recommendedName>
</protein>
<accession>A0ABD6C9I1</accession>
<dbReference type="AlphaFoldDB" id="A0ABD6C9I1"/>
<dbReference type="InterPro" id="IPR055979">
    <property type="entry name" value="DUF7557"/>
</dbReference>
<comment type="caution">
    <text evidence="1">The sequence shown here is derived from an EMBL/GenBank/DDBJ whole genome shotgun (WGS) entry which is preliminary data.</text>
</comment>
<organism evidence="1 2">
    <name type="scientific">Halorientalis brevis</name>
    <dbReference type="NCBI Taxonomy" id="1126241"/>
    <lineage>
        <taxon>Archaea</taxon>
        <taxon>Methanobacteriati</taxon>
        <taxon>Methanobacteriota</taxon>
        <taxon>Stenosarchaea group</taxon>
        <taxon>Halobacteria</taxon>
        <taxon>Halobacteriales</taxon>
        <taxon>Haloarculaceae</taxon>
        <taxon>Halorientalis</taxon>
    </lineage>
</organism>
<evidence type="ECO:0000313" key="1">
    <source>
        <dbReference type="EMBL" id="MFD1586991.1"/>
    </source>
</evidence>
<proteinExistence type="predicted"/>
<reference evidence="1 2" key="1">
    <citation type="journal article" date="2019" name="Int. J. Syst. Evol. Microbiol.">
        <title>The Global Catalogue of Microorganisms (GCM) 10K type strain sequencing project: providing services to taxonomists for standard genome sequencing and annotation.</title>
        <authorList>
            <consortium name="The Broad Institute Genomics Platform"/>
            <consortium name="The Broad Institute Genome Sequencing Center for Infectious Disease"/>
            <person name="Wu L."/>
            <person name="Ma J."/>
        </authorList>
    </citation>
    <scope>NUCLEOTIDE SEQUENCE [LARGE SCALE GENOMIC DNA]</scope>
    <source>
        <strain evidence="1 2">CGMCC 1.12125</strain>
    </source>
</reference>